<dbReference type="KEGG" id="sphh:SDAV_001522"/>
<dbReference type="Proteomes" id="UP000253689">
    <property type="component" value="Chromosome"/>
</dbReference>
<dbReference type="EMBL" id="CP031088">
    <property type="protein sequence ID" value="AXF96487.1"/>
    <property type="molecule type" value="Genomic_DNA"/>
</dbReference>
<dbReference type="AlphaFoldDB" id="A0A345DQJ6"/>
<keyword evidence="2" id="KW-1185">Reference proteome</keyword>
<reference evidence="2" key="1">
    <citation type="submission" date="2018-07" db="EMBL/GenBank/DDBJ databases">
        <title>Complete Genome Sequence of Spiroplasma phoeniceum.</title>
        <authorList>
            <person name="Davis R.E."/>
            <person name="Shao J.Y."/>
            <person name="Zhao Y."/>
            <person name="Silver A."/>
            <person name="Stump z."/>
            <person name="Gasparich G."/>
        </authorList>
    </citation>
    <scope>NUCLEOTIDE SEQUENCE [LARGE SCALE GENOMIC DNA]</scope>
    <source>
        <strain evidence="2">P40</strain>
    </source>
</reference>
<evidence type="ECO:0000313" key="2">
    <source>
        <dbReference type="Proteomes" id="UP000253689"/>
    </source>
</evidence>
<accession>A0A345DQJ6</accession>
<sequence>MTFKNAVIENLPFKKSMYIKLEEQLKIVVVKDVFDYQLEEFAKVVMEFWHCFKLETYYENYRLVFKVNQAVFDKVLNSASVLKKNLEIGYIGAIFTPIFNFFNKRTSDLQGTLKGADVVSNNLKYKVNYTKNEKSLTIKLLHKGWVYSYNDISLSYFTFMNNEFNFYYSFFINVMWKDINVDNNKYSFLQIINRVSSYLNI</sequence>
<name>A0A345DQJ6_9MOLU</name>
<evidence type="ECO:0000313" key="1">
    <source>
        <dbReference type="EMBL" id="AXF96487.1"/>
    </source>
</evidence>
<protein>
    <submittedName>
        <fullName evidence="1">Uncharacterized protein</fullName>
    </submittedName>
</protein>
<organism evidence="1 2">
    <name type="scientific">Spiroplasma phoeniceum P40</name>
    <dbReference type="NCBI Taxonomy" id="1276259"/>
    <lineage>
        <taxon>Bacteria</taxon>
        <taxon>Bacillati</taxon>
        <taxon>Mycoplasmatota</taxon>
        <taxon>Mollicutes</taxon>
        <taxon>Entomoplasmatales</taxon>
        <taxon>Spiroplasmataceae</taxon>
        <taxon>Spiroplasma</taxon>
    </lineage>
</organism>
<proteinExistence type="predicted"/>
<gene>
    <name evidence="1" type="ORF">SDAV_001522</name>
</gene>